<dbReference type="InterPro" id="IPR037138">
    <property type="entry name" value="His_deacetylse_dom_sf"/>
</dbReference>
<reference evidence="3 4" key="1">
    <citation type="submission" date="2020-10" db="EMBL/GenBank/DDBJ databases">
        <title>The genome of sulfurovum sp.</title>
        <authorList>
            <person name="Xie S."/>
            <person name="Shao Z."/>
            <person name="Jiang L."/>
        </authorList>
    </citation>
    <scope>NUCLEOTIDE SEQUENCE [LARGE SCALE GENOMIC DNA]</scope>
    <source>
        <strain evidence="3 4">ST-419</strain>
    </source>
</reference>
<evidence type="ECO:0000259" key="2">
    <source>
        <dbReference type="Pfam" id="PF00850"/>
    </source>
</evidence>
<organism evidence="3 4">
    <name type="scientific">Sulfurovum indicum</name>
    <dbReference type="NCBI Taxonomy" id="2779528"/>
    <lineage>
        <taxon>Bacteria</taxon>
        <taxon>Pseudomonadati</taxon>
        <taxon>Campylobacterota</taxon>
        <taxon>Epsilonproteobacteria</taxon>
        <taxon>Campylobacterales</taxon>
        <taxon>Sulfurovaceae</taxon>
        <taxon>Sulfurovum</taxon>
    </lineage>
</organism>
<dbReference type="PANTHER" id="PTHR10625:SF10">
    <property type="entry name" value="HISTONE DEACETYLASE HDAC1"/>
    <property type="match status" value="1"/>
</dbReference>
<dbReference type="InterPro" id="IPR023801">
    <property type="entry name" value="His_deacetylse_dom"/>
</dbReference>
<dbReference type="EMBL" id="CP063164">
    <property type="protein sequence ID" value="QOR61096.1"/>
    <property type="molecule type" value="Genomic_DNA"/>
</dbReference>
<comment type="similarity">
    <text evidence="1">Belongs to the histone deacetylase family.</text>
</comment>
<dbReference type="PRINTS" id="PR01270">
    <property type="entry name" value="HDASUPER"/>
</dbReference>
<gene>
    <name evidence="3" type="ORF">IMZ28_06395</name>
</gene>
<sequence length="305" mass="33701">MKVAYITDKVYLKHDTGEMHPESKERLIAIENAVEPLKKDLTMPSPICVSEETLMMVHMCEQIEEVMECSKVAASIDSDTICSFDSFHVSKVAVGAGVVAVDGIKNKEFDRAFCAVRPPGHHATPVKAMGFCLFNNIAIAAKYAQKQGFEKVMIIDFDVHHGNGTQDTFWEDDTVFYFSTHQAFAYPGTGMEDHIGAGKGKGFTRNFLLMPDSGDTEVLDIYQNDLPPLVKKFSPDIILVSAGYDLHESDPLAQLNVTTEGIRAIVRAILDTANVPFIFFLEGGYNVNALGENVKVTLEEMICSY</sequence>
<dbReference type="Pfam" id="PF00850">
    <property type="entry name" value="Hist_deacetyl"/>
    <property type="match status" value="1"/>
</dbReference>
<dbReference type="SUPFAM" id="SSF52768">
    <property type="entry name" value="Arginase/deacetylase"/>
    <property type="match status" value="1"/>
</dbReference>
<evidence type="ECO:0000313" key="4">
    <source>
        <dbReference type="Proteomes" id="UP000595074"/>
    </source>
</evidence>
<accession>A0A7M1S147</accession>
<dbReference type="RefSeq" id="WP_197547768.1">
    <property type="nucleotide sequence ID" value="NZ_CP063164.1"/>
</dbReference>
<dbReference type="Proteomes" id="UP000595074">
    <property type="component" value="Chromosome"/>
</dbReference>
<protein>
    <submittedName>
        <fullName evidence="3">Histone deacetylase</fullName>
    </submittedName>
</protein>
<dbReference type="GO" id="GO:0040029">
    <property type="term" value="P:epigenetic regulation of gene expression"/>
    <property type="evidence" value="ECO:0007669"/>
    <property type="project" value="TreeGrafter"/>
</dbReference>
<dbReference type="KEGG" id="sinu:IMZ28_06395"/>
<keyword evidence="4" id="KW-1185">Reference proteome</keyword>
<evidence type="ECO:0000313" key="3">
    <source>
        <dbReference type="EMBL" id="QOR61096.1"/>
    </source>
</evidence>
<evidence type="ECO:0000256" key="1">
    <source>
        <dbReference type="ARBA" id="ARBA00005947"/>
    </source>
</evidence>
<dbReference type="AlphaFoldDB" id="A0A7M1S147"/>
<feature type="domain" description="Histone deacetylase" evidence="2">
    <location>
        <begin position="20"/>
        <end position="300"/>
    </location>
</feature>
<dbReference type="InterPro" id="IPR023696">
    <property type="entry name" value="Ureohydrolase_dom_sf"/>
</dbReference>
<name>A0A7M1S147_9BACT</name>
<dbReference type="GO" id="GO:0004407">
    <property type="term" value="F:histone deacetylase activity"/>
    <property type="evidence" value="ECO:0007669"/>
    <property type="project" value="TreeGrafter"/>
</dbReference>
<dbReference type="Gene3D" id="3.40.800.20">
    <property type="entry name" value="Histone deacetylase domain"/>
    <property type="match status" value="1"/>
</dbReference>
<dbReference type="PANTHER" id="PTHR10625">
    <property type="entry name" value="HISTONE DEACETYLASE HDAC1-RELATED"/>
    <property type="match status" value="1"/>
</dbReference>
<dbReference type="CDD" id="cd09992">
    <property type="entry name" value="HDAC_classII"/>
    <property type="match status" value="1"/>
</dbReference>
<dbReference type="InterPro" id="IPR000286">
    <property type="entry name" value="HDACs"/>
</dbReference>
<proteinExistence type="inferred from homology"/>